<dbReference type="InterPro" id="IPR032485">
    <property type="entry name" value="LRP1-like_beta_prop"/>
</dbReference>
<evidence type="ECO:0000313" key="4">
    <source>
        <dbReference type="EMBL" id="CVK19081.1"/>
    </source>
</evidence>
<dbReference type="Proteomes" id="UP000245702">
    <property type="component" value="Unassembled WGS sequence"/>
</dbReference>
<dbReference type="CDD" id="cd02696">
    <property type="entry name" value="MurNAc-LAA"/>
    <property type="match status" value="1"/>
</dbReference>
<keyword evidence="1 4" id="KW-0378">Hydrolase</keyword>
<dbReference type="Pfam" id="PF16472">
    <property type="entry name" value="DUF5050"/>
    <property type="match status" value="2"/>
</dbReference>
<evidence type="ECO:0000256" key="1">
    <source>
        <dbReference type="ARBA" id="ARBA00022801"/>
    </source>
</evidence>
<dbReference type="PANTHER" id="PTHR30404:SF0">
    <property type="entry name" value="N-ACETYLMURAMOYL-L-ALANINE AMIDASE AMIC"/>
    <property type="match status" value="1"/>
</dbReference>
<dbReference type="SUPFAM" id="SSF63825">
    <property type="entry name" value="YWTD domain"/>
    <property type="match status" value="1"/>
</dbReference>
<dbReference type="InterPro" id="IPR011042">
    <property type="entry name" value="6-blade_b-propeller_TolB-like"/>
</dbReference>
<proteinExistence type="predicted"/>
<keyword evidence="2" id="KW-0732">Signal</keyword>
<dbReference type="Gene3D" id="3.40.630.40">
    <property type="entry name" value="Zn-dependent exopeptidases"/>
    <property type="match status" value="1"/>
</dbReference>
<dbReference type="SMART" id="SM00646">
    <property type="entry name" value="Ami_3"/>
    <property type="match status" value="1"/>
</dbReference>
<dbReference type="InterPro" id="IPR050695">
    <property type="entry name" value="N-acetylmuramoyl_amidase_3"/>
</dbReference>
<evidence type="ECO:0000313" key="5">
    <source>
        <dbReference type="Proteomes" id="UP000245702"/>
    </source>
</evidence>
<evidence type="ECO:0000259" key="3">
    <source>
        <dbReference type="SMART" id="SM00646"/>
    </source>
</evidence>
<dbReference type="PANTHER" id="PTHR30404">
    <property type="entry name" value="N-ACETYLMURAMOYL-L-ALANINE AMIDASE"/>
    <property type="match status" value="1"/>
</dbReference>
<sequence>MSMPIPAFTWVLAAILLLFPLPALADTGLQTPPHLPPAVVEVKLFQLEHKDVIAIAVETQVTGAGHLLLHKLEPQYHINKRANTVEVTLEARPSLPELAGRTAVITPLPSHRVKTLTVTAGENQLTIAARFNNSTTQPRLTTVKRKPVKQADNTVTFRTYLVLTFADTAAGQPPKTLVIDPGHGGSALGATTNFLLEKDLNLDIALLSRDIFRRHGYDVYMTRTDDSNPRLIDRADAANILQADALISIHNNSLPESAPTAELKRGATALYNSAAARPGKELAALIAGQLADTLRIPQYPLQDRPDLVLLNSTSIPAVIAEVSMLPHPQDAKMISQRVYRLAAAQAIFTATDSYFAGPPQVTAPVTALAAPIPIAANTANSGLAAAAADGTLYYLALAGDIPAGGREKIFRLKPGETTPVSLTDDEAWNLVISGKYLYYSNWSDDHRLYRIKPDGTDKTKLGNHPVSQLAIAGNWLVYVKWTNSRSAQDNNIYRMPLAGGFPQKIGSDQAESVQVLDNWIYYLNGTDGYKIYRIKPNGTGRSKLTEDQAVCLAVADNTIYYSNYSDGQKLYALSTDGRHRVKLSNDPAGFIAAGNGYVYYTNASANHALYRMTAAGHNKQLVCDLGVGPLPIDIVNNAIYYNRQFISTENR</sequence>
<protein>
    <submittedName>
        <fullName evidence="4">N-acetylmuramoyl-L-alanine amidase LytC</fullName>
        <ecNumber evidence="4">3.5.1.28</ecNumber>
    </submittedName>
</protein>
<dbReference type="EC" id="3.5.1.28" evidence="4"/>
<feature type="domain" description="MurNAc-LAA" evidence="3">
    <location>
        <begin position="235"/>
        <end position="352"/>
    </location>
</feature>
<feature type="chain" id="PRO_5045156040" evidence="2">
    <location>
        <begin position="26"/>
        <end position="651"/>
    </location>
</feature>
<dbReference type="RefSeq" id="WP_083945327.1">
    <property type="nucleotide sequence ID" value="NZ_CP146991.1"/>
</dbReference>
<dbReference type="Gene3D" id="2.120.10.30">
    <property type="entry name" value="TolB, C-terminal domain"/>
    <property type="match status" value="1"/>
</dbReference>
<accession>A0ABM9W420</accession>
<dbReference type="InterPro" id="IPR002508">
    <property type="entry name" value="MurNAc-LAA_cat"/>
</dbReference>
<dbReference type="EMBL" id="FCOW01000007">
    <property type="protein sequence ID" value="CVK19081.1"/>
    <property type="molecule type" value="Genomic_DNA"/>
</dbReference>
<feature type="signal peptide" evidence="2">
    <location>
        <begin position="1"/>
        <end position="25"/>
    </location>
</feature>
<dbReference type="GO" id="GO:0008745">
    <property type="term" value="F:N-acetylmuramoyl-L-alanine amidase activity"/>
    <property type="evidence" value="ECO:0007669"/>
    <property type="project" value="UniProtKB-EC"/>
</dbReference>
<gene>
    <name evidence="4" type="primary">lytC_4</name>
    <name evidence="4" type="ORF">SSPH_01727</name>
</gene>
<dbReference type="Pfam" id="PF01520">
    <property type="entry name" value="Amidase_3"/>
    <property type="match status" value="1"/>
</dbReference>
<dbReference type="SUPFAM" id="SSF53187">
    <property type="entry name" value="Zn-dependent exopeptidases"/>
    <property type="match status" value="1"/>
</dbReference>
<name>A0ABM9W420_9FIRM</name>
<reference evidence="4 5" key="1">
    <citation type="submission" date="2016-01" db="EMBL/GenBank/DDBJ databases">
        <authorList>
            <person name="Brown R."/>
        </authorList>
    </citation>
    <scope>NUCLEOTIDE SEQUENCE [LARGE SCALE GENOMIC DNA]</scope>
    <source>
        <strain evidence="4">Sporomusa sphaeroides DSM 2875</strain>
    </source>
</reference>
<keyword evidence="5" id="KW-1185">Reference proteome</keyword>
<organism evidence="4 5">
    <name type="scientific">Sporomusa sphaeroides DSM 2875</name>
    <dbReference type="NCBI Taxonomy" id="1337886"/>
    <lineage>
        <taxon>Bacteria</taxon>
        <taxon>Bacillati</taxon>
        <taxon>Bacillota</taxon>
        <taxon>Negativicutes</taxon>
        <taxon>Selenomonadales</taxon>
        <taxon>Sporomusaceae</taxon>
        <taxon>Sporomusa</taxon>
    </lineage>
</organism>
<evidence type="ECO:0000256" key="2">
    <source>
        <dbReference type="SAM" id="SignalP"/>
    </source>
</evidence>
<comment type="caution">
    <text evidence="4">The sequence shown here is derived from an EMBL/GenBank/DDBJ whole genome shotgun (WGS) entry which is preliminary data.</text>
</comment>